<dbReference type="HOGENOM" id="CLU_3274731_0_0_10"/>
<reference evidence="1 2" key="1">
    <citation type="submission" date="2011-08" db="EMBL/GenBank/DDBJ databases">
        <authorList>
            <person name="Weinstock G."/>
            <person name="Sodergren E."/>
            <person name="Clifton S."/>
            <person name="Fulton L."/>
            <person name="Fulton B."/>
            <person name="Courtney L."/>
            <person name="Fronick C."/>
            <person name="Harrison M."/>
            <person name="Strong C."/>
            <person name="Farmer C."/>
            <person name="Delahaunty K."/>
            <person name="Markovic C."/>
            <person name="Hall O."/>
            <person name="Minx P."/>
            <person name="Tomlinson C."/>
            <person name="Mitreva M."/>
            <person name="Hou S."/>
            <person name="Chen J."/>
            <person name="Wollam A."/>
            <person name="Pepin K.H."/>
            <person name="Johnson M."/>
            <person name="Bhonagiri V."/>
            <person name="Zhang X."/>
            <person name="Suruliraj S."/>
            <person name="Warren W."/>
            <person name="Chinwalla A."/>
            <person name="Mardis E.R."/>
            <person name="Wilson R.K."/>
        </authorList>
    </citation>
    <scope>NUCLEOTIDE SEQUENCE [LARGE SCALE GENOMIC DNA]</scope>
    <source>
        <strain evidence="1 2">DSM 18206</strain>
    </source>
</reference>
<evidence type="ECO:0000313" key="2">
    <source>
        <dbReference type="Proteomes" id="UP000004407"/>
    </source>
</evidence>
<organism evidence="1 2">
    <name type="scientific">Leyella stercorea DSM 18206</name>
    <dbReference type="NCBI Taxonomy" id="1002367"/>
    <lineage>
        <taxon>Bacteria</taxon>
        <taxon>Pseudomonadati</taxon>
        <taxon>Bacteroidota</taxon>
        <taxon>Bacteroidia</taxon>
        <taxon>Bacteroidales</taxon>
        <taxon>Prevotellaceae</taxon>
        <taxon>Leyella</taxon>
    </lineage>
</organism>
<comment type="caution">
    <text evidence="1">The sequence shown here is derived from an EMBL/GenBank/DDBJ whole genome shotgun (WGS) entry which is preliminary data.</text>
</comment>
<sequence length="41" mass="5100">MSIFFFIERKVNNYFLILQPIEVLNYLKNRYIISLGYIHYI</sequence>
<name>G6B0C4_9BACT</name>
<dbReference type="EMBL" id="AFZZ01000198">
    <property type="protein sequence ID" value="EHJ37798.1"/>
    <property type="molecule type" value="Genomic_DNA"/>
</dbReference>
<evidence type="ECO:0000313" key="1">
    <source>
        <dbReference type="EMBL" id="EHJ37798.1"/>
    </source>
</evidence>
<dbReference type="Proteomes" id="UP000004407">
    <property type="component" value="Unassembled WGS sequence"/>
</dbReference>
<accession>G6B0C4</accession>
<gene>
    <name evidence="1" type="ORF">HMPREF0673_02342</name>
</gene>
<dbReference type="AlphaFoldDB" id="G6B0C4"/>
<protein>
    <submittedName>
        <fullName evidence="1">Uncharacterized protein</fullName>
    </submittedName>
</protein>
<proteinExistence type="predicted"/>